<dbReference type="EMBL" id="RYZI01000135">
    <property type="protein sequence ID" value="RWA09889.1"/>
    <property type="molecule type" value="Genomic_DNA"/>
</dbReference>
<proteinExistence type="inferred from homology"/>
<accession>A0A439D666</accession>
<evidence type="ECO:0000313" key="4">
    <source>
        <dbReference type="EMBL" id="RWA09889.1"/>
    </source>
</evidence>
<sequence length="252" mass="26946">MPFVVLISGVSKGIGKGFAQAYLSRPNHIVIGTIRESAASTPEVQELKSFPTADGSRLLLVQIESTSPTDAAAALQTVQDDGIDHLDIVIANAGGSPIPTTPLESVGFQEMTTTYQVNAVGPLMLFQACRPLLRKSQAPKWASISTGGSSIALMGTIRSWDGSSYAAAKAALNWITRRSGIHFTNEWLVAVTLNPGLVQTGPGNWIAKEWGLEKATYTIEESVEGMMKVIDGASREETSGKFLRLNGTELPW</sequence>
<dbReference type="PANTHER" id="PTHR43544:SF7">
    <property type="entry name" value="NADB-LER2"/>
    <property type="match status" value="1"/>
</dbReference>
<dbReference type="GO" id="GO:0016491">
    <property type="term" value="F:oxidoreductase activity"/>
    <property type="evidence" value="ECO:0007669"/>
    <property type="project" value="UniProtKB-KW"/>
</dbReference>
<dbReference type="SUPFAM" id="SSF51735">
    <property type="entry name" value="NAD(P)-binding Rossmann-fold domains"/>
    <property type="match status" value="1"/>
</dbReference>
<dbReference type="InterPro" id="IPR002347">
    <property type="entry name" value="SDR_fam"/>
</dbReference>
<dbReference type="InterPro" id="IPR051468">
    <property type="entry name" value="Fungal_SecMetab_SDRs"/>
</dbReference>
<evidence type="ECO:0000313" key="5">
    <source>
        <dbReference type="Proteomes" id="UP000286045"/>
    </source>
</evidence>
<protein>
    <submittedName>
        <fullName evidence="4">Uncharacterized protein</fullName>
    </submittedName>
</protein>
<reference evidence="4 5" key="1">
    <citation type="submission" date="2018-12" db="EMBL/GenBank/DDBJ databases">
        <title>Draft genome sequence of Xylaria grammica IHI A82.</title>
        <authorList>
            <person name="Buettner E."/>
            <person name="Kellner H."/>
        </authorList>
    </citation>
    <scope>NUCLEOTIDE SEQUENCE [LARGE SCALE GENOMIC DNA]</scope>
    <source>
        <strain evidence="4 5">IHI A82</strain>
    </source>
</reference>
<comment type="caution">
    <text evidence="4">The sequence shown here is derived from an EMBL/GenBank/DDBJ whole genome shotgun (WGS) entry which is preliminary data.</text>
</comment>
<dbReference type="PRINTS" id="PR00081">
    <property type="entry name" value="GDHRDH"/>
</dbReference>
<dbReference type="Pfam" id="PF00106">
    <property type="entry name" value="adh_short"/>
    <property type="match status" value="1"/>
</dbReference>
<evidence type="ECO:0000256" key="1">
    <source>
        <dbReference type="ARBA" id="ARBA00006484"/>
    </source>
</evidence>
<comment type="similarity">
    <text evidence="1">Belongs to the short-chain dehydrogenases/reductases (SDR) family.</text>
</comment>
<dbReference type="InterPro" id="IPR036291">
    <property type="entry name" value="NAD(P)-bd_dom_sf"/>
</dbReference>
<dbReference type="Proteomes" id="UP000286045">
    <property type="component" value="Unassembled WGS sequence"/>
</dbReference>
<keyword evidence="3" id="KW-0560">Oxidoreductase</keyword>
<keyword evidence="2" id="KW-0521">NADP</keyword>
<dbReference type="PANTHER" id="PTHR43544">
    <property type="entry name" value="SHORT-CHAIN DEHYDROGENASE/REDUCTASE"/>
    <property type="match status" value="1"/>
</dbReference>
<dbReference type="GO" id="GO:0005737">
    <property type="term" value="C:cytoplasm"/>
    <property type="evidence" value="ECO:0007669"/>
    <property type="project" value="TreeGrafter"/>
</dbReference>
<dbReference type="AlphaFoldDB" id="A0A439D666"/>
<dbReference type="Gene3D" id="3.40.50.720">
    <property type="entry name" value="NAD(P)-binding Rossmann-like Domain"/>
    <property type="match status" value="1"/>
</dbReference>
<evidence type="ECO:0000256" key="2">
    <source>
        <dbReference type="ARBA" id="ARBA00022857"/>
    </source>
</evidence>
<gene>
    <name evidence="4" type="ORF">EKO27_g5204</name>
</gene>
<keyword evidence="5" id="KW-1185">Reference proteome</keyword>
<name>A0A439D666_9PEZI</name>
<evidence type="ECO:0000256" key="3">
    <source>
        <dbReference type="ARBA" id="ARBA00023002"/>
    </source>
</evidence>
<organism evidence="4 5">
    <name type="scientific">Xylaria grammica</name>
    <dbReference type="NCBI Taxonomy" id="363999"/>
    <lineage>
        <taxon>Eukaryota</taxon>
        <taxon>Fungi</taxon>
        <taxon>Dikarya</taxon>
        <taxon>Ascomycota</taxon>
        <taxon>Pezizomycotina</taxon>
        <taxon>Sordariomycetes</taxon>
        <taxon>Xylariomycetidae</taxon>
        <taxon>Xylariales</taxon>
        <taxon>Xylariaceae</taxon>
        <taxon>Xylaria</taxon>
    </lineage>
</organism>
<dbReference type="CDD" id="cd05325">
    <property type="entry name" value="carb_red_sniffer_like_SDR_c"/>
    <property type="match status" value="1"/>
</dbReference>